<organism evidence="1 2">
    <name type="scientific">Paractinoplanes ferrugineus</name>
    <dbReference type="NCBI Taxonomy" id="113564"/>
    <lineage>
        <taxon>Bacteria</taxon>
        <taxon>Bacillati</taxon>
        <taxon>Actinomycetota</taxon>
        <taxon>Actinomycetes</taxon>
        <taxon>Micromonosporales</taxon>
        <taxon>Micromonosporaceae</taxon>
        <taxon>Paractinoplanes</taxon>
    </lineage>
</organism>
<evidence type="ECO:0000313" key="2">
    <source>
        <dbReference type="Proteomes" id="UP000598174"/>
    </source>
</evidence>
<keyword evidence="2" id="KW-1185">Reference proteome</keyword>
<sequence>MGTRDVGPFDDGVTTLRLPGFGWWLQWRGDGFWRDLGDVQFQAEQDGSHRPAEDDWIRWSGLARPQARGGEWGGVATWWLVFGEAPAGTTPAVTLADGTRPAVLRLGRLWAGEWCAVAQAVTIHVGQERFDPPFSEPFYRRREAEADDTGWFRSG</sequence>
<accession>A0A919J747</accession>
<dbReference type="EMBL" id="BOMM01000077">
    <property type="protein sequence ID" value="GIE16076.1"/>
    <property type="molecule type" value="Genomic_DNA"/>
</dbReference>
<evidence type="ECO:0000313" key="1">
    <source>
        <dbReference type="EMBL" id="GIE16076.1"/>
    </source>
</evidence>
<dbReference type="Proteomes" id="UP000598174">
    <property type="component" value="Unassembled WGS sequence"/>
</dbReference>
<dbReference type="RefSeq" id="WP_203822418.1">
    <property type="nucleotide sequence ID" value="NZ_BAAABP010000036.1"/>
</dbReference>
<proteinExistence type="predicted"/>
<dbReference type="AlphaFoldDB" id="A0A919J747"/>
<protein>
    <submittedName>
        <fullName evidence="1">Uncharacterized protein</fullName>
    </submittedName>
</protein>
<comment type="caution">
    <text evidence="1">The sequence shown here is derived from an EMBL/GenBank/DDBJ whole genome shotgun (WGS) entry which is preliminary data.</text>
</comment>
<gene>
    <name evidence="1" type="ORF">Afe05nite_79160</name>
</gene>
<reference evidence="1" key="1">
    <citation type="submission" date="2021-01" db="EMBL/GenBank/DDBJ databases">
        <title>Whole genome shotgun sequence of Actinoplanes ferrugineus NBRC 15555.</title>
        <authorList>
            <person name="Komaki H."/>
            <person name="Tamura T."/>
        </authorList>
    </citation>
    <scope>NUCLEOTIDE SEQUENCE</scope>
    <source>
        <strain evidence="1">NBRC 15555</strain>
    </source>
</reference>
<name>A0A919J747_9ACTN</name>